<dbReference type="PROSITE" id="PS51257">
    <property type="entry name" value="PROKAR_LIPOPROTEIN"/>
    <property type="match status" value="1"/>
</dbReference>
<organism evidence="2 3">
    <name type="scientific">Moheibacter stercoris</name>
    <dbReference type="NCBI Taxonomy" id="1628251"/>
    <lineage>
        <taxon>Bacteria</taxon>
        <taxon>Pseudomonadati</taxon>
        <taxon>Bacteroidota</taxon>
        <taxon>Flavobacteriia</taxon>
        <taxon>Flavobacteriales</taxon>
        <taxon>Weeksellaceae</taxon>
        <taxon>Moheibacter</taxon>
    </lineage>
</organism>
<dbReference type="Proteomes" id="UP001549146">
    <property type="component" value="Unassembled WGS sequence"/>
</dbReference>
<evidence type="ECO:0000313" key="2">
    <source>
        <dbReference type="EMBL" id="MET3730664.1"/>
    </source>
</evidence>
<feature type="region of interest" description="Disordered" evidence="1">
    <location>
        <begin position="47"/>
        <end position="86"/>
    </location>
</feature>
<name>A0ABV2LQ21_9FLAO</name>
<keyword evidence="3" id="KW-1185">Reference proteome</keyword>
<sequence length="86" mass="9468">MKNFLAFIILSLFAVSCHQDDDAEFLQEATLKGQNDAHFENREAVENTFNYSEPDMDVQNGDDPPPKQIGGNGAKPAPTNDNSIGR</sequence>
<evidence type="ECO:0000256" key="1">
    <source>
        <dbReference type="SAM" id="MobiDB-lite"/>
    </source>
</evidence>
<dbReference type="EMBL" id="JBEPMO010000001">
    <property type="protein sequence ID" value="MET3730664.1"/>
    <property type="molecule type" value="Genomic_DNA"/>
</dbReference>
<accession>A0ABV2LQ21</accession>
<proteinExistence type="predicted"/>
<protein>
    <submittedName>
        <fullName evidence="2">Uncharacterized protein</fullName>
    </submittedName>
</protein>
<dbReference type="RefSeq" id="WP_354505903.1">
    <property type="nucleotide sequence ID" value="NZ_JBEPMO010000001.1"/>
</dbReference>
<gene>
    <name evidence="2" type="ORF">ABID46_000216</name>
</gene>
<reference evidence="2 3" key="1">
    <citation type="submission" date="2024-06" db="EMBL/GenBank/DDBJ databases">
        <title>Genomic Encyclopedia of Type Strains, Phase IV (KMG-IV): sequencing the most valuable type-strain genomes for metagenomic binning, comparative biology and taxonomic classification.</title>
        <authorList>
            <person name="Goeker M."/>
        </authorList>
    </citation>
    <scope>NUCLEOTIDE SEQUENCE [LARGE SCALE GENOMIC DNA]</scope>
    <source>
        <strain evidence="2 3">DSM 29388</strain>
    </source>
</reference>
<evidence type="ECO:0000313" key="3">
    <source>
        <dbReference type="Proteomes" id="UP001549146"/>
    </source>
</evidence>
<comment type="caution">
    <text evidence="2">The sequence shown here is derived from an EMBL/GenBank/DDBJ whole genome shotgun (WGS) entry which is preliminary data.</text>
</comment>